<evidence type="ECO:0000313" key="3">
    <source>
        <dbReference type="Proteomes" id="UP000815677"/>
    </source>
</evidence>
<organism evidence="2 3">
    <name type="scientific">Mycena chlorophos</name>
    <name type="common">Agaric fungus</name>
    <name type="synonym">Agaricus chlorophos</name>
    <dbReference type="NCBI Taxonomy" id="658473"/>
    <lineage>
        <taxon>Eukaryota</taxon>
        <taxon>Fungi</taxon>
        <taxon>Dikarya</taxon>
        <taxon>Basidiomycota</taxon>
        <taxon>Agaricomycotina</taxon>
        <taxon>Agaricomycetes</taxon>
        <taxon>Agaricomycetidae</taxon>
        <taxon>Agaricales</taxon>
        <taxon>Marasmiineae</taxon>
        <taxon>Mycenaceae</taxon>
        <taxon>Mycena</taxon>
    </lineage>
</organism>
<accession>A0ABQ0LLA1</accession>
<sequence>MRRQQLSQPRSGDEPGSATAPPSSHIPLETIAAKLRLARGRAGVFQLSPRAQARTEIETARAFSSMHPRQYPARVRHGAVARPFPFSDDRRPTKTFEILASPSLAHPRSRNKPLRARNSPECVAWRRARMACHLPPPTPISDVNDGLTLTCCPDSGCVPHAQRPPLYQQQKRARTVPVPHLLALFIQIGAYRAHIILIPTSSSFSMSIRLKTRTRSRMRTSTRTGGLPMLPDAVPYYAEPADVDKLECVPNAELGCPPLSIPTHRTAPRTVSSSVQTLGAVTRTRLEGH</sequence>
<dbReference type="EMBL" id="DF847438">
    <property type="protein sequence ID" value="GAT51850.1"/>
    <property type="molecule type" value="Genomic_DNA"/>
</dbReference>
<proteinExistence type="predicted"/>
<protein>
    <submittedName>
        <fullName evidence="2">Uncharacterized protein</fullName>
    </submittedName>
</protein>
<feature type="compositionally biased region" description="Polar residues" evidence="1">
    <location>
        <begin position="1"/>
        <end position="10"/>
    </location>
</feature>
<keyword evidence="3" id="KW-1185">Reference proteome</keyword>
<feature type="region of interest" description="Disordered" evidence="1">
    <location>
        <begin position="1"/>
        <end position="26"/>
    </location>
</feature>
<name>A0ABQ0LLA1_MYCCL</name>
<evidence type="ECO:0000256" key="1">
    <source>
        <dbReference type="SAM" id="MobiDB-lite"/>
    </source>
</evidence>
<dbReference type="Proteomes" id="UP000815677">
    <property type="component" value="Unassembled WGS sequence"/>
</dbReference>
<evidence type="ECO:0000313" key="2">
    <source>
        <dbReference type="EMBL" id="GAT51850.1"/>
    </source>
</evidence>
<reference evidence="2" key="1">
    <citation type="submission" date="2014-09" db="EMBL/GenBank/DDBJ databases">
        <title>Genome sequence of the luminous mushroom Mycena chlorophos for searching fungal bioluminescence genes.</title>
        <authorList>
            <person name="Tanaka Y."/>
            <person name="Kasuga D."/>
            <person name="Oba Y."/>
            <person name="Hase S."/>
            <person name="Sato K."/>
            <person name="Oba Y."/>
            <person name="Sakakibara Y."/>
        </authorList>
    </citation>
    <scope>NUCLEOTIDE SEQUENCE</scope>
</reference>
<gene>
    <name evidence="2" type="ORF">MCHLO_08956</name>
</gene>